<reference evidence="8 9" key="1">
    <citation type="submission" date="2017-09" db="EMBL/GenBank/DDBJ databases">
        <title>Reassesment of A. cryaerophilus.</title>
        <authorList>
            <person name="Perez-Cataluna A."/>
            <person name="Collado L."/>
            <person name="Salgado O."/>
            <person name="Lefinanco V."/>
            <person name="Figueras M.J."/>
        </authorList>
    </citation>
    <scope>NUCLEOTIDE SEQUENCE [LARGE SCALE GENOMIC DNA]</scope>
    <source>
        <strain evidence="8 9">LMG 9861</strain>
    </source>
</reference>
<feature type="transmembrane region" description="Helical" evidence="6">
    <location>
        <begin position="42"/>
        <end position="61"/>
    </location>
</feature>
<gene>
    <name evidence="8" type="ORF">CJ669_06110</name>
</gene>
<organism evidence="8 9">
    <name type="scientific">Aliarcobacter cryaerophilus</name>
    <dbReference type="NCBI Taxonomy" id="28198"/>
    <lineage>
        <taxon>Bacteria</taxon>
        <taxon>Pseudomonadati</taxon>
        <taxon>Campylobacterota</taxon>
        <taxon>Epsilonproteobacteria</taxon>
        <taxon>Campylobacterales</taxon>
        <taxon>Arcobacteraceae</taxon>
        <taxon>Aliarcobacter</taxon>
    </lineage>
</organism>
<evidence type="ECO:0000256" key="6">
    <source>
        <dbReference type="SAM" id="Phobius"/>
    </source>
</evidence>
<feature type="domain" description="DUF3817" evidence="7">
    <location>
        <begin position="7"/>
        <end position="93"/>
    </location>
</feature>
<evidence type="ECO:0000313" key="8">
    <source>
        <dbReference type="EMBL" id="PRM87744.1"/>
    </source>
</evidence>
<evidence type="ECO:0000256" key="5">
    <source>
        <dbReference type="ARBA" id="ARBA00023136"/>
    </source>
</evidence>
<dbReference type="Proteomes" id="UP000239065">
    <property type="component" value="Unassembled WGS sequence"/>
</dbReference>
<dbReference type="GO" id="GO:0005886">
    <property type="term" value="C:plasma membrane"/>
    <property type="evidence" value="ECO:0007669"/>
    <property type="project" value="UniProtKB-SubCell"/>
</dbReference>
<keyword evidence="2" id="KW-1003">Cell membrane</keyword>
<dbReference type="RefSeq" id="WP_105909171.1">
    <property type="nucleotide sequence ID" value="NZ_JAMXEM010000013.1"/>
</dbReference>
<evidence type="ECO:0000313" key="9">
    <source>
        <dbReference type="Proteomes" id="UP000239065"/>
    </source>
</evidence>
<name>A0A2S9SME0_9BACT</name>
<evidence type="ECO:0000256" key="4">
    <source>
        <dbReference type="ARBA" id="ARBA00022989"/>
    </source>
</evidence>
<dbReference type="PANTHER" id="PTHR40077">
    <property type="entry name" value="MEMBRANE PROTEIN-RELATED"/>
    <property type="match status" value="1"/>
</dbReference>
<keyword evidence="5 6" id="KW-0472">Membrane</keyword>
<dbReference type="Pfam" id="PF12823">
    <property type="entry name" value="DUF3817"/>
    <property type="match status" value="1"/>
</dbReference>
<evidence type="ECO:0000256" key="1">
    <source>
        <dbReference type="ARBA" id="ARBA00004651"/>
    </source>
</evidence>
<dbReference type="PANTHER" id="PTHR40077:SF1">
    <property type="entry name" value="MEMBRANE PROTEIN"/>
    <property type="match status" value="1"/>
</dbReference>
<feature type="transmembrane region" description="Helical" evidence="6">
    <location>
        <begin position="12"/>
        <end position="30"/>
    </location>
</feature>
<sequence>MLRTKFSQFRAISIIEGISYLILVFLAMPLKYLFEEPMAVKIFGMMHGIFFIFFCIALYNAMKQYKWGFLFSLKLFIYSLIPFLFILIEKEIMKTKKTI</sequence>
<dbReference type="NCBIfam" id="TIGR03954">
    <property type="entry name" value="integ_memb_HG"/>
    <property type="match status" value="1"/>
</dbReference>
<keyword evidence="3 6" id="KW-0812">Transmembrane</keyword>
<dbReference type="InterPro" id="IPR023845">
    <property type="entry name" value="DUF3817_TM"/>
</dbReference>
<protein>
    <recommendedName>
        <fullName evidence="7">DUF3817 domain-containing protein</fullName>
    </recommendedName>
</protein>
<comment type="caution">
    <text evidence="8">The sequence shown here is derived from an EMBL/GenBank/DDBJ whole genome shotgun (WGS) entry which is preliminary data.</text>
</comment>
<comment type="subcellular location">
    <subcellularLocation>
        <location evidence="1">Cell membrane</location>
        <topology evidence="1">Multi-pass membrane protein</topology>
    </subcellularLocation>
</comment>
<accession>A0A2S9SME0</accession>
<proteinExistence type="predicted"/>
<evidence type="ECO:0000259" key="7">
    <source>
        <dbReference type="Pfam" id="PF12823"/>
    </source>
</evidence>
<keyword evidence="4 6" id="KW-1133">Transmembrane helix</keyword>
<evidence type="ECO:0000256" key="3">
    <source>
        <dbReference type="ARBA" id="ARBA00022692"/>
    </source>
</evidence>
<dbReference type="AlphaFoldDB" id="A0A2S9SME0"/>
<feature type="transmembrane region" description="Helical" evidence="6">
    <location>
        <begin position="67"/>
        <end position="88"/>
    </location>
</feature>
<dbReference type="EMBL" id="NXGJ01000006">
    <property type="protein sequence ID" value="PRM87744.1"/>
    <property type="molecule type" value="Genomic_DNA"/>
</dbReference>
<evidence type="ECO:0000256" key="2">
    <source>
        <dbReference type="ARBA" id="ARBA00022475"/>
    </source>
</evidence>